<evidence type="ECO:0000256" key="1">
    <source>
        <dbReference type="ARBA" id="ARBA00023015"/>
    </source>
</evidence>
<evidence type="ECO:0000313" key="7">
    <source>
        <dbReference type="Proteomes" id="UP000242222"/>
    </source>
</evidence>
<gene>
    <name evidence="6" type="ORF">SAMN05216516_10815</name>
</gene>
<dbReference type="GO" id="GO:0003677">
    <property type="term" value="F:DNA binding"/>
    <property type="evidence" value="ECO:0007669"/>
    <property type="project" value="UniProtKB-UniRule"/>
</dbReference>
<dbReference type="OrthoDB" id="4541465at2"/>
<sequence>MKLIRTDTRKQLLDTGERLYTLRGFTGLGLIELLKEAGVPKGSFYYYFSSKETFGVAVLERYFSRYVKQFQAWFDAAPEYPRQRLLDYYQQSLSSWCQEPTFPGCLSVKISAEVCDLSESMRTSLQQGSDALISVLSQVLELAECHRQIALITSAHSTAVRIYTLWLGASLHSKICRSNAPLINAWEEMARMLPLPVKKNCHS</sequence>
<evidence type="ECO:0000259" key="5">
    <source>
        <dbReference type="PROSITE" id="PS50977"/>
    </source>
</evidence>
<dbReference type="PANTHER" id="PTHR47506">
    <property type="entry name" value="TRANSCRIPTIONAL REGULATORY PROTEIN"/>
    <property type="match status" value="1"/>
</dbReference>
<organism evidence="6 7">
    <name type="scientific">Izhakiella capsodis</name>
    <dbReference type="NCBI Taxonomy" id="1367852"/>
    <lineage>
        <taxon>Bacteria</taxon>
        <taxon>Pseudomonadati</taxon>
        <taxon>Pseudomonadota</taxon>
        <taxon>Gammaproteobacteria</taxon>
        <taxon>Enterobacterales</taxon>
        <taxon>Erwiniaceae</taxon>
        <taxon>Izhakiella</taxon>
    </lineage>
</organism>
<dbReference type="InterPro" id="IPR011075">
    <property type="entry name" value="TetR_C"/>
</dbReference>
<evidence type="ECO:0000256" key="3">
    <source>
        <dbReference type="ARBA" id="ARBA00023163"/>
    </source>
</evidence>
<dbReference type="PRINTS" id="PR00455">
    <property type="entry name" value="HTHTETR"/>
</dbReference>
<proteinExistence type="predicted"/>
<dbReference type="InterPro" id="IPR009057">
    <property type="entry name" value="Homeodomain-like_sf"/>
</dbReference>
<dbReference type="PANTHER" id="PTHR47506:SF6">
    <property type="entry name" value="HTH-TYPE TRANSCRIPTIONAL REPRESSOR NEMR"/>
    <property type="match status" value="1"/>
</dbReference>
<keyword evidence="1" id="KW-0805">Transcription regulation</keyword>
<name>A0A1I4Z7A7_9GAMM</name>
<dbReference type="Pfam" id="PF00440">
    <property type="entry name" value="TetR_N"/>
    <property type="match status" value="1"/>
</dbReference>
<dbReference type="Proteomes" id="UP000242222">
    <property type="component" value="Unassembled WGS sequence"/>
</dbReference>
<evidence type="ECO:0000256" key="4">
    <source>
        <dbReference type="PROSITE-ProRule" id="PRU00335"/>
    </source>
</evidence>
<dbReference type="Gene3D" id="1.10.357.10">
    <property type="entry name" value="Tetracycline Repressor, domain 2"/>
    <property type="match status" value="1"/>
</dbReference>
<keyword evidence="2 4" id="KW-0238">DNA-binding</keyword>
<dbReference type="InterPro" id="IPR036271">
    <property type="entry name" value="Tet_transcr_reg_TetR-rel_C_sf"/>
</dbReference>
<evidence type="ECO:0000256" key="2">
    <source>
        <dbReference type="ARBA" id="ARBA00023125"/>
    </source>
</evidence>
<dbReference type="SUPFAM" id="SSF48498">
    <property type="entry name" value="Tetracyclin repressor-like, C-terminal domain"/>
    <property type="match status" value="1"/>
</dbReference>
<dbReference type="STRING" id="1367852.SAMN05216516_10815"/>
<dbReference type="Pfam" id="PF16925">
    <property type="entry name" value="TetR_C_13"/>
    <property type="match status" value="1"/>
</dbReference>
<keyword evidence="7" id="KW-1185">Reference proteome</keyword>
<dbReference type="PROSITE" id="PS50977">
    <property type="entry name" value="HTH_TETR_2"/>
    <property type="match status" value="1"/>
</dbReference>
<accession>A0A1I4Z7A7</accession>
<feature type="domain" description="HTH tetR-type" evidence="5">
    <location>
        <begin position="6"/>
        <end position="66"/>
    </location>
</feature>
<dbReference type="SUPFAM" id="SSF46689">
    <property type="entry name" value="Homeodomain-like"/>
    <property type="match status" value="1"/>
</dbReference>
<evidence type="ECO:0000313" key="6">
    <source>
        <dbReference type="EMBL" id="SFN46146.1"/>
    </source>
</evidence>
<keyword evidence="3" id="KW-0804">Transcription</keyword>
<feature type="DNA-binding region" description="H-T-H motif" evidence="4">
    <location>
        <begin position="29"/>
        <end position="48"/>
    </location>
</feature>
<dbReference type="EMBL" id="FOVC01000008">
    <property type="protein sequence ID" value="SFN46146.1"/>
    <property type="molecule type" value="Genomic_DNA"/>
</dbReference>
<dbReference type="AlphaFoldDB" id="A0A1I4Z7A7"/>
<reference evidence="7" key="1">
    <citation type="submission" date="2016-10" db="EMBL/GenBank/DDBJ databases">
        <authorList>
            <person name="Varghese N."/>
            <person name="Submissions S."/>
        </authorList>
    </citation>
    <scope>NUCLEOTIDE SEQUENCE [LARGE SCALE GENOMIC DNA]</scope>
    <source>
        <strain evidence="7">N6PO6</strain>
    </source>
</reference>
<dbReference type="InterPro" id="IPR001647">
    <property type="entry name" value="HTH_TetR"/>
</dbReference>
<dbReference type="RefSeq" id="WP_092878375.1">
    <property type="nucleotide sequence ID" value="NZ_FOVC01000008.1"/>
</dbReference>
<protein>
    <submittedName>
        <fullName evidence="6">Transcriptional regulator, TetR family</fullName>
    </submittedName>
</protein>